<dbReference type="Proteomes" id="UP001066276">
    <property type="component" value="Chromosome 4_1"/>
</dbReference>
<feature type="region of interest" description="Disordered" evidence="1">
    <location>
        <begin position="20"/>
        <end position="42"/>
    </location>
</feature>
<keyword evidence="3" id="KW-1185">Reference proteome</keyword>
<reference evidence="2" key="1">
    <citation type="journal article" date="2022" name="bioRxiv">
        <title>Sequencing and chromosome-scale assembly of the giantPleurodeles waltlgenome.</title>
        <authorList>
            <person name="Brown T."/>
            <person name="Elewa A."/>
            <person name="Iarovenko S."/>
            <person name="Subramanian E."/>
            <person name="Araus A.J."/>
            <person name="Petzold A."/>
            <person name="Susuki M."/>
            <person name="Suzuki K.-i.T."/>
            <person name="Hayashi T."/>
            <person name="Toyoda A."/>
            <person name="Oliveira C."/>
            <person name="Osipova E."/>
            <person name="Leigh N.D."/>
            <person name="Simon A."/>
            <person name="Yun M.H."/>
        </authorList>
    </citation>
    <scope>NUCLEOTIDE SEQUENCE</scope>
    <source>
        <strain evidence="2">20211129_DDA</strain>
        <tissue evidence="2">Liver</tissue>
    </source>
</reference>
<accession>A0AAV7T0F0</accession>
<name>A0AAV7T0F0_PLEWA</name>
<comment type="caution">
    <text evidence="2">The sequence shown here is derived from an EMBL/GenBank/DDBJ whole genome shotgun (WGS) entry which is preliminary data.</text>
</comment>
<evidence type="ECO:0000256" key="1">
    <source>
        <dbReference type="SAM" id="MobiDB-lite"/>
    </source>
</evidence>
<gene>
    <name evidence="2" type="ORF">NDU88_001401</name>
</gene>
<organism evidence="2 3">
    <name type="scientific">Pleurodeles waltl</name>
    <name type="common">Iberian ribbed newt</name>
    <dbReference type="NCBI Taxonomy" id="8319"/>
    <lineage>
        <taxon>Eukaryota</taxon>
        <taxon>Metazoa</taxon>
        <taxon>Chordata</taxon>
        <taxon>Craniata</taxon>
        <taxon>Vertebrata</taxon>
        <taxon>Euteleostomi</taxon>
        <taxon>Amphibia</taxon>
        <taxon>Batrachia</taxon>
        <taxon>Caudata</taxon>
        <taxon>Salamandroidea</taxon>
        <taxon>Salamandridae</taxon>
        <taxon>Pleurodelinae</taxon>
        <taxon>Pleurodeles</taxon>
    </lineage>
</organism>
<sequence length="93" mass="10434">MGKTDDKHLKLLFEGKKCIRPGEGERTRGAMSNSPPEEDPDELDLKKILLDVKTSLTTIDGKLDVLTTRLDQLKHCVDSTRTGWAIWKRGSPT</sequence>
<evidence type="ECO:0000313" key="3">
    <source>
        <dbReference type="Proteomes" id="UP001066276"/>
    </source>
</evidence>
<dbReference type="AlphaFoldDB" id="A0AAV7T0F0"/>
<protein>
    <submittedName>
        <fullName evidence="2">Uncharacterized protein</fullName>
    </submittedName>
</protein>
<evidence type="ECO:0000313" key="2">
    <source>
        <dbReference type="EMBL" id="KAJ1169508.1"/>
    </source>
</evidence>
<dbReference type="EMBL" id="JANPWB010000007">
    <property type="protein sequence ID" value="KAJ1169508.1"/>
    <property type="molecule type" value="Genomic_DNA"/>
</dbReference>
<proteinExistence type="predicted"/>